<feature type="region of interest" description="Disordered" evidence="1">
    <location>
        <begin position="151"/>
        <end position="176"/>
    </location>
</feature>
<evidence type="ECO:0000313" key="2">
    <source>
        <dbReference type="EMBL" id="GIH42407.1"/>
    </source>
</evidence>
<sequence>MTDAEKTRRPVGKPNELRDVYEFLEEVRLRPGMWARGSSLQHLDSMLIGYRVASEIHGIGEPFDFFNGGPFAEWLWKRLGMSYGSTLGWAVEIERAAEKSGTPPMEMFFALLDELIPRRTQLTPSLCVGPQLMLDASAPPEALHDHDMATDSNSAGTGHRVARGHFRSGHEERVDM</sequence>
<proteinExistence type="predicted"/>
<evidence type="ECO:0000313" key="3">
    <source>
        <dbReference type="Proteomes" id="UP000603904"/>
    </source>
</evidence>
<dbReference type="EMBL" id="BOOC01000030">
    <property type="protein sequence ID" value="GIH42407.1"/>
    <property type="molecule type" value="Genomic_DNA"/>
</dbReference>
<gene>
    <name evidence="2" type="ORF">Mco01_54070</name>
</gene>
<evidence type="ECO:0000256" key="1">
    <source>
        <dbReference type="SAM" id="MobiDB-lite"/>
    </source>
</evidence>
<reference evidence="2 3" key="1">
    <citation type="submission" date="2021-01" db="EMBL/GenBank/DDBJ databases">
        <title>Whole genome shotgun sequence of Microbispora corallina NBRC 16416.</title>
        <authorList>
            <person name="Komaki H."/>
            <person name="Tamura T."/>
        </authorList>
    </citation>
    <scope>NUCLEOTIDE SEQUENCE [LARGE SCALE GENOMIC DNA]</scope>
    <source>
        <strain evidence="2 3">NBRC 16416</strain>
    </source>
</reference>
<organism evidence="2 3">
    <name type="scientific">Microbispora corallina</name>
    <dbReference type="NCBI Taxonomy" id="83302"/>
    <lineage>
        <taxon>Bacteria</taxon>
        <taxon>Bacillati</taxon>
        <taxon>Actinomycetota</taxon>
        <taxon>Actinomycetes</taxon>
        <taxon>Streptosporangiales</taxon>
        <taxon>Streptosporangiaceae</taxon>
        <taxon>Microbispora</taxon>
    </lineage>
</organism>
<name>A0ABQ4G5Q2_9ACTN</name>
<dbReference type="Proteomes" id="UP000603904">
    <property type="component" value="Unassembled WGS sequence"/>
</dbReference>
<dbReference type="RefSeq" id="WP_204059619.1">
    <property type="nucleotide sequence ID" value="NZ_BAAAGP010000017.1"/>
</dbReference>
<keyword evidence="3" id="KW-1185">Reference proteome</keyword>
<accession>A0ABQ4G5Q2</accession>
<comment type="caution">
    <text evidence="2">The sequence shown here is derived from an EMBL/GenBank/DDBJ whole genome shotgun (WGS) entry which is preliminary data.</text>
</comment>
<protein>
    <submittedName>
        <fullName evidence="2">Uncharacterized protein</fullName>
    </submittedName>
</protein>